<gene>
    <name evidence="1" type="ORF">GGC33_15405</name>
</gene>
<sequence length="45" mass="5351">MKTRLLVDVYDSGYGFIKGRESGLTRYYEVKKSDVEIFEEEKKSR</sequence>
<proteinExistence type="predicted"/>
<reference evidence="1 2" key="1">
    <citation type="submission" date="2019-11" db="EMBL/GenBank/DDBJ databases">
        <title>Isolation of a new High Light Tolerant Cyanobacteria.</title>
        <authorList>
            <person name="Dobson Z."/>
            <person name="Vaughn N."/>
            <person name="Vaughn M."/>
            <person name="Fromme P."/>
            <person name="Mazor Y."/>
        </authorList>
    </citation>
    <scope>NUCLEOTIDE SEQUENCE [LARGE SCALE GENOMIC DNA]</scope>
    <source>
        <strain evidence="1 2">0216</strain>
    </source>
</reference>
<protein>
    <submittedName>
        <fullName evidence="1">Uncharacterized protein</fullName>
    </submittedName>
</protein>
<name>A0A844H1S5_9CHRO</name>
<comment type="caution">
    <text evidence="1">The sequence shown here is derived from an EMBL/GenBank/DDBJ whole genome shotgun (WGS) entry which is preliminary data.</text>
</comment>
<accession>A0A844H1S5</accession>
<evidence type="ECO:0000313" key="1">
    <source>
        <dbReference type="EMBL" id="MTF40305.1"/>
    </source>
</evidence>
<dbReference type="EMBL" id="WMIA01000025">
    <property type="protein sequence ID" value="MTF40305.1"/>
    <property type="molecule type" value="Genomic_DNA"/>
</dbReference>
<dbReference type="RefSeq" id="WP_155084514.1">
    <property type="nucleotide sequence ID" value="NZ_WMIA01000025.1"/>
</dbReference>
<dbReference type="AlphaFoldDB" id="A0A844H1S5"/>
<organism evidence="1 2">
    <name type="scientific">Cyanobacterium aponinum 0216</name>
    <dbReference type="NCBI Taxonomy" id="2676140"/>
    <lineage>
        <taxon>Bacteria</taxon>
        <taxon>Bacillati</taxon>
        <taxon>Cyanobacteriota</taxon>
        <taxon>Cyanophyceae</taxon>
        <taxon>Oscillatoriophycideae</taxon>
        <taxon>Chroococcales</taxon>
        <taxon>Geminocystaceae</taxon>
        <taxon>Cyanobacterium</taxon>
    </lineage>
</organism>
<dbReference type="Proteomes" id="UP000437131">
    <property type="component" value="Unassembled WGS sequence"/>
</dbReference>
<evidence type="ECO:0000313" key="2">
    <source>
        <dbReference type="Proteomes" id="UP000437131"/>
    </source>
</evidence>